<dbReference type="Proteomes" id="UP000396795">
    <property type="component" value="Segment"/>
</dbReference>
<reference evidence="1 2" key="1">
    <citation type="submission" date="2019-09" db="EMBL/GenBank/DDBJ databases">
        <authorList>
            <person name="Cui H."/>
            <person name="Cong C."/>
            <person name="Xu Y."/>
            <person name="Wang L."/>
            <person name="Li X."/>
            <person name="Zhang J."/>
        </authorList>
    </citation>
    <scope>NUCLEOTIDE SEQUENCE [LARGE SCALE GENOMIC DNA]</scope>
</reference>
<keyword evidence="2" id="KW-1185">Reference proteome</keyword>
<evidence type="ECO:0000313" key="2">
    <source>
        <dbReference type="Proteomes" id="UP000396795"/>
    </source>
</evidence>
<name>A0A5Q2WBY9_9CAUD</name>
<accession>A0A5Q2WBY9</accession>
<organism evidence="1 2">
    <name type="scientific">Vibrio phage vB_VhaP_VH-5</name>
    <dbReference type="NCBI Taxonomy" id="2660694"/>
    <lineage>
        <taxon>Viruses</taxon>
        <taxon>Duplodnaviria</taxon>
        <taxon>Heunggongvirae</taxon>
        <taxon>Uroviricota</taxon>
        <taxon>Caudoviricetes</taxon>
        <taxon>Autographivirales</taxon>
        <taxon>Autoscriptoviridae</taxon>
        <taxon>Linggongvirus</taxon>
        <taxon>Linggongvirus VH5</taxon>
    </lineage>
</organism>
<sequence length="948" mass="104480">MGTLVQSPDLVQSTVTGAQTAAKPVERGLGAFLTDLIPVAQEGVQAYSDELKKREDAERKRQQKYQEDSRARLVALGRNDVLNQTVREVSAVDTANYSAGRTYQKVVNTQVVLAQEYQQFISSMDGADFNPEVAMEKGREFLDRSVDNIFESDLPSELKEELYQAQLKENATYMTQLDKRIQQITADNAANTRMNATAELTRNLGTTEYTANELGVVVESFFEKRVAALRLADPEREMSDIHTEVAGDLKAAFKRNLETLRTNGSAEDLQRLAFLSGAAEKLADLGFLDVASEIQSEANTHFADIQDNQVARRRYEAATYVNSWRQDPSLATSEVVQGLIGDVMSDESIPYQERQAISKTYLDAATTADIAITEAEVVLNPRESSVSAYLTQGKSESAYGKDVLASFIKEYPTQPAMGALQALNHFNAAAEYSPTGVKESSKVLFNTLIGYTRMSDADVAGDDFSDVRLQQFELTKQLYNRFRGENMSKAYDMLAGLPDEHIDAFTTAFETDKSLEDVRRMFQDPVTTEAKFSAISTVSQDVASITEALDLRKEVLGGHGGTRTRSMSDGLEPLYGTEVALKLQNNQAYFAGSSTTISTPKSLIAKYIKAGGLLPSQDGYSSAVLDLNVAKQVQGWKVPNTNTPLGTQYLGTALDVAREKLAKRFDVKAENIQIVSDATGQQMFFKMYESAGWRGQKEGSLKATGAIPLAALKKDAETLYRMDSKRKQSLEGQSNKYTNTQVGKAVIADHNTGKQSTVKINAHFARGMGGNPALATRWVNHMARMEGFVANRTQTKDANTGRVSYVYGLGATSATAGRYGMEKEFIAAQGNAQKTMDVQGKFMSKYYQNMPRELKTLGIPAPKAGAYSAKWIPSLMLAYDVKWHAGTTGRTNKGRTKGLIDAMNAPSYREGRRILQGLSTYNRKNLGSKRNRFMEQALQSHFRARGVK</sequence>
<proteinExistence type="predicted"/>
<evidence type="ECO:0000313" key="1">
    <source>
        <dbReference type="EMBL" id="QGH73784.1"/>
    </source>
</evidence>
<dbReference type="EMBL" id="MN497414">
    <property type="protein sequence ID" value="QGH73784.1"/>
    <property type="molecule type" value="Genomic_DNA"/>
</dbReference>
<protein>
    <submittedName>
        <fullName evidence="1">Structural protein</fullName>
    </submittedName>
</protein>